<dbReference type="Pfam" id="PF13424">
    <property type="entry name" value="TPR_12"/>
    <property type="match status" value="1"/>
</dbReference>
<evidence type="ECO:0000313" key="3">
    <source>
        <dbReference type="Proteomes" id="UP000800200"/>
    </source>
</evidence>
<dbReference type="InterPro" id="IPR011990">
    <property type="entry name" value="TPR-like_helical_dom_sf"/>
</dbReference>
<proteinExistence type="predicted"/>
<reference evidence="2" key="1">
    <citation type="journal article" date="2020" name="Stud. Mycol.">
        <title>101 Dothideomycetes genomes: a test case for predicting lifestyles and emergence of pathogens.</title>
        <authorList>
            <person name="Haridas S."/>
            <person name="Albert R."/>
            <person name="Binder M."/>
            <person name="Bloem J."/>
            <person name="Labutti K."/>
            <person name="Salamov A."/>
            <person name="Andreopoulos B."/>
            <person name="Baker S."/>
            <person name="Barry K."/>
            <person name="Bills G."/>
            <person name="Bluhm B."/>
            <person name="Cannon C."/>
            <person name="Castanera R."/>
            <person name="Culley D."/>
            <person name="Daum C."/>
            <person name="Ezra D."/>
            <person name="Gonzalez J."/>
            <person name="Henrissat B."/>
            <person name="Kuo A."/>
            <person name="Liang C."/>
            <person name="Lipzen A."/>
            <person name="Lutzoni F."/>
            <person name="Magnuson J."/>
            <person name="Mondo S."/>
            <person name="Nolan M."/>
            <person name="Ohm R."/>
            <person name="Pangilinan J."/>
            <person name="Park H.-J."/>
            <person name="Ramirez L."/>
            <person name="Alfaro M."/>
            <person name="Sun H."/>
            <person name="Tritt A."/>
            <person name="Yoshinaga Y."/>
            <person name="Zwiers L.-H."/>
            <person name="Turgeon B."/>
            <person name="Goodwin S."/>
            <person name="Spatafora J."/>
            <person name="Crous P."/>
            <person name="Grigoriev I."/>
        </authorList>
    </citation>
    <scope>NUCLEOTIDE SEQUENCE</scope>
    <source>
        <strain evidence="2">CBS 207.26</strain>
    </source>
</reference>
<keyword evidence="3" id="KW-1185">Reference proteome</keyword>
<evidence type="ECO:0000256" key="1">
    <source>
        <dbReference type="SAM" id="MobiDB-lite"/>
    </source>
</evidence>
<evidence type="ECO:0000313" key="2">
    <source>
        <dbReference type="EMBL" id="KAF2181614.1"/>
    </source>
</evidence>
<dbReference type="Gene3D" id="1.25.40.10">
    <property type="entry name" value="Tetratricopeptide repeat domain"/>
    <property type="match status" value="2"/>
</dbReference>
<dbReference type="SUPFAM" id="SSF48452">
    <property type="entry name" value="TPR-like"/>
    <property type="match status" value="3"/>
</dbReference>
<organism evidence="2 3">
    <name type="scientific">Zopfia rhizophila CBS 207.26</name>
    <dbReference type="NCBI Taxonomy" id="1314779"/>
    <lineage>
        <taxon>Eukaryota</taxon>
        <taxon>Fungi</taxon>
        <taxon>Dikarya</taxon>
        <taxon>Ascomycota</taxon>
        <taxon>Pezizomycotina</taxon>
        <taxon>Dothideomycetes</taxon>
        <taxon>Dothideomycetes incertae sedis</taxon>
        <taxon>Zopfiaceae</taxon>
        <taxon>Zopfia</taxon>
    </lineage>
</organism>
<protein>
    <submittedName>
        <fullName evidence="2">TPR-like protein</fullName>
    </submittedName>
</protein>
<dbReference type="Pfam" id="PF13374">
    <property type="entry name" value="TPR_10"/>
    <property type="match status" value="4"/>
</dbReference>
<dbReference type="OrthoDB" id="20872at2759"/>
<dbReference type="PANTHER" id="PTHR46082:SF6">
    <property type="entry name" value="AAA+ ATPASE DOMAIN-CONTAINING PROTEIN-RELATED"/>
    <property type="match status" value="1"/>
</dbReference>
<accession>A0A6A6DPV7</accession>
<dbReference type="NCBIfam" id="NF040586">
    <property type="entry name" value="FxSxx_TPR"/>
    <property type="match status" value="1"/>
</dbReference>
<gene>
    <name evidence="2" type="ORF">K469DRAFT_589327</name>
</gene>
<dbReference type="SUPFAM" id="SSF52540">
    <property type="entry name" value="P-loop containing nucleoside triphosphate hydrolases"/>
    <property type="match status" value="1"/>
</dbReference>
<dbReference type="InterPro" id="IPR053137">
    <property type="entry name" value="NLR-like"/>
</dbReference>
<sequence length="800" mass="90639">MPLIYGEGRDKALIRLRKEIEESLKNELPALPPTLSSKYEDLPPSPSSNIPFLRDPDYVDRRSLLDQIHGKLSVSTSRAALVGLGGVGKSQLAIEYTYRVRDKSRDTWIFWVHGNNSSRFEQRFRAIADQVKIPGRTNPKANIFKLVHDWLRDERKGKWVLILDNVDDADFLLTPQTTNRAAQEGGLSSGSAQPLFQYLLLSATGLVLITTRSRYTALKLVEEGNIITVEPMDKGQAMALCEKKLGIQSNKSDIAELVAALEFMPLAIVQAAAYIKERAPRCSVLQYLEEFRKNDKKKMSLLNHDGGHLRRDWEAKNSIIITWQISFDHILQTRRSAADLLSLMSFSDRQGIPEALVRNQRGMGDGHGSLGTNVANSEESDNDDSKSEVSVNDGFEDDVITLRNYSFISLSTDKTTFEMHALVQLATRKLLEGQGQLERWKQEYIANLCTTFPPGEYENWTKCQALFPHAKSALMQQPKGEKSLREWALLLYNAAWYAWQKGGISDAEKMSVGSMKVRKKQYGREHRDTLSSMAMVALAYKLRGRWEEAEELEVQVMETRKRVLGSEHPDTLTSMASLASTFWNQGRWKEAEELDVQVMETSSRVLGSEHPDTLTSMASLASTFWNQGRWKEAEELDVQVVETRKRVLGSEHPDTLTSMANLASTYRNQGRWKEAEELEVQVMETSSRVLGLEHPSTLTSMANLASTYRNQGRWKEAEELEVQVMETRKRVLGSEHPDTLTSMNNLAFTFKSQGLKENAISLMEKCLQLGKQVFGPQHPHMLSSLEVLNKWRMENMEIGL</sequence>
<dbReference type="InterPro" id="IPR027417">
    <property type="entry name" value="P-loop_NTPase"/>
</dbReference>
<name>A0A6A6DPV7_9PEZI</name>
<dbReference type="Gene3D" id="3.40.50.300">
    <property type="entry name" value="P-loop containing nucleotide triphosphate hydrolases"/>
    <property type="match status" value="1"/>
</dbReference>
<dbReference type="PANTHER" id="PTHR46082">
    <property type="entry name" value="ATP/GTP-BINDING PROTEIN-RELATED"/>
    <property type="match status" value="1"/>
</dbReference>
<feature type="region of interest" description="Disordered" evidence="1">
    <location>
        <begin position="361"/>
        <end position="391"/>
    </location>
</feature>
<dbReference type="AlphaFoldDB" id="A0A6A6DPV7"/>
<dbReference type="EMBL" id="ML994652">
    <property type="protein sequence ID" value="KAF2181614.1"/>
    <property type="molecule type" value="Genomic_DNA"/>
</dbReference>
<dbReference type="Proteomes" id="UP000800200">
    <property type="component" value="Unassembled WGS sequence"/>
</dbReference>